<dbReference type="Pfam" id="PF06203">
    <property type="entry name" value="CCT"/>
    <property type="match status" value="1"/>
</dbReference>
<reference evidence="5 6" key="1">
    <citation type="submission" date="2022-07" db="EMBL/GenBank/DDBJ databases">
        <title>Genome-wide signatures of adaptation to extreme environments.</title>
        <authorList>
            <person name="Cho C.H."/>
            <person name="Yoon H.S."/>
        </authorList>
    </citation>
    <scope>NUCLEOTIDE SEQUENCE [LARGE SCALE GENOMIC DNA]</scope>
    <source>
        <strain evidence="5 6">108.79 E11</strain>
    </source>
</reference>
<dbReference type="PROSITE" id="PS51017">
    <property type="entry name" value="CCT"/>
    <property type="match status" value="1"/>
</dbReference>
<evidence type="ECO:0000256" key="3">
    <source>
        <dbReference type="ARBA" id="ARBA00023242"/>
    </source>
</evidence>
<keyword evidence="3" id="KW-0539">Nucleus</keyword>
<accession>A0AAV9ILY1</accession>
<keyword evidence="6" id="KW-1185">Reference proteome</keyword>
<evidence type="ECO:0000256" key="2">
    <source>
        <dbReference type="ARBA" id="ARBA00022737"/>
    </source>
</evidence>
<feature type="domain" description="CCT" evidence="4">
    <location>
        <begin position="243"/>
        <end position="285"/>
    </location>
</feature>
<comment type="subcellular location">
    <subcellularLocation>
        <location evidence="1">Nucleus</location>
    </subcellularLocation>
</comment>
<evidence type="ECO:0000259" key="4">
    <source>
        <dbReference type="PROSITE" id="PS51017"/>
    </source>
</evidence>
<evidence type="ECO:0000256" key="1">
    <source>
        <dbReference type="ARBA" id="ARBA00004123"/>
    </source>
</evidence>
<dbReference type="PANTHER" id="PTHR31717">
    <property type="entry name" value="ZINC FINGER PROTEIN CONSTANS-LIKE 10"/>
    <property type="match status" value="1"/>
</dbReference>
<dbReference type="EMBL" id="JANCYU010000062">
    <property type="protein sequence ID" value="KAK4528278.1"/>
    <property type="molecule type" value="Genomic_DNA"/>
</dbReference>
<protein>
    <recommendedName>
        <fullName evidence="4">CCT domain-containing protein</fullName>
    </recommendedName>
</protein>
<dbReference type="PANTHER" id="PTHR31717:SF45">
    <property type="entry name" value="ZINC FINGER PROTEIN CONSTANS-LIKE 14-RELATED"/>
    <property type="match status" value="1"/>
</dbReference>
<dbReference type="Proteomes" id="UP001300502">
    <property type="component" value="Unassembled WGS sequence"/>
</dbReference>
<name>A0AAV9ILY1_9RHOD</name>
<gene>
    <name evidence="5" type="ORF">GAYE_SCF54G6215</name>
</gene>
<dbReference type="InterPro" id="IPR010402">
    <property type="entry name" value="CCT_domain"/>
</dbReference>
<sequence length="287" mass="32971">MKASQVLASQLCELCQSTSSSIYCEEDDLFCCDQCDVEYHTSTADKERHLRIGFQFERLSAFRGPCNPALYQVPVCSKEMCHLREIITHMIAEHCSKNNSNEVDTSNGFSEKARSYSPCMKMISENSSESSTPTFSVSSTIESWVEEEYSYPAICEMEYEDMGSLFFQAVDDCEETDKSCSSANVDSFLTCEDETEKENKECTSPSSVQQSVCMEESVHVASPRIAAPSNDDSCEKMNRQKAMHRLKEKRMRMKTKDTRERKIRYYCRKQLAERRCRFKGRFIKKTA</sequence>
<proteinExistence type="predicted"/>
<dbReference type="GO" id="GO:0005634">
    <property type="term" value="C:nucleus"/>
    <property type="evidence" value="ECO:0007669"/>
    <property type="project" value="UniProtKB-SubCell"/>
</dbReference>
<comment type="caution">
    <text evidence="5">The sequence shown here is derived from an EMBL/GenBank/DDBJ whole genome shotgun (WGS) entry which is preliminary data.</text>
</comment>
<dbReference type="AlphaFoldDB" id="A0AAV9ILY1"/>
<evidence type="ECO:0000313" key="5">
    <source>
        <dbReference type="EMBL" id="KAK4528278.1"/>
    </source>
</evidence>
<organism evidence="5 6">
    <name type="scientific">Galdieria yellowstonensis</name>
    <dbReference type="NCBI Taxonomy" id="3028027"/>
    <lineage>
        <taxon>Eukaryota</taxon>
        <taxon>Rhodophyta</taxon>
        <taxon>Bangiophyceae</taxon>
        <taxon>Galdieriales</taxon>
        <taxon>Galdieriaceae</taxon>
        <taxon>Galdieria</taxon>
    </lineage>
</organism>
<evidence type="ECO:0000313" key="6">
    <source>
        <dbReference type="Proteomes" id="UP001300502"/>
    </source>
</evidence>
<keyword evidence="2" id="KW-0677">Repeat</keyword>